<feature type="domain" description="ABC-2 type transporter transmembrane" evidence="6">
    <location>
        <begin position="53"/>
        <end position="322"/>
    </location>
</feature>
<evidence type="ECO:0000256" key="4">
    <source>
        <dbReference type="ARBA" id="ARBA00023136"/>
    </source>
</evidence>
<feature type="transmembrane region" description="Helical" evidence="5">
    <location>
        <begin position="223"/>
        <end position="246"/>
    </location>
</feature>
<dbReference type="AlphaFoldDB" id="A0A0N5CDU6"/>
<feature type="transmembrane region" description="Helical" evidence="5">
    <location>
        <begin position="163"/>
        <end position="189"/>
    </location>
</feature>
<keyword evidence="4 5" id="KW-0472">Membrane</keyword>
<keyword evidence="7" id="KW-1185">Reference proteome</keyword>
<reference evidence="8" key="1">
    <citation type="submission" date="2017-02" db="UniProtKB">
        <authorList>
            <consortium name="WormBaseParasite"/>
        </authorList>
    </citation>
    <scope>IDENTIFICATION</scope>
</reference>
<evidence type="ECO:0000313" key="8">
    <source>
        <dbReference type="WBParaSite" id="SPAL_0001603925.1"/>
    </source>
</evidence>
<feature type="transmembrane region" description="Helical" evidence="5">
    <location>
        <begin position="196"/>
        <end position="217"/>
    </location>
</feature>
<dbReference type="InterPro" id="IPR013525">
    <property type="entry name" value="ABC2_TM"/>
</dbReference>
<name>A0A0N5CDU6_STREA</name>
<dbReference type="Proteomes" id="UP000046392">
    <property type="component" value="Unplaced"/>
</dbReference>
<dbReference type="STRING" id="174720.A0A0N5CDU6"/>
<accession>A0A0N5CDU6</accession>
<keyword evidence="3 5" id="KW-1133">Transmembrane helix</keyword>
<evidence type="ECO:0000256" key="3">
    <source>
        <dbReference type="ARBA" id="ARBA00022989"/>
    </source>
</evidence>
<protein>
    <submittedName>
        <fullName evidence="8">ABC2_membrane domain-containing protein</fullName>
    </submittedName>
</protein>
<evidence type="ECO:0000256" key="2">
    <source>
        <dbReference type="ARBA" id="ARBA00022692"/>
    </source>
</evidence>
<keyword evidence="2 5" id="KW-0812">Transmembrane</keyword>
<dbReference type="Pfam" id="PF12698">
    <property type="entry name" value="ABC2_membrane_3"/>
    <property type="match status" value="1"/>
</dbReference>
<sequence>MKHLDRKGSNRKQIGKFSMKSQEIPQNYIFWGPKYPIKVSPKISNFQSIITTNICLNLSLSLMDSLINSYINENYDDIESQVIYFKSNVKHSHNNTLGIFNTDESIVNFFGKKNGINWNVFIPTAQIIIMCIATYFLTIYPLFIERIKGFKQQQYYAGVSPFLYWISNFIADTIIGIIVFSSLIVLFGFLNEDANFLPFFQATCIYFFMNLPIFYCLTFFGKYFSNTCGFLGIIFLTLQGLMCIVFEKNNITENEYNEKNKSYVWKIIKTYMNPFTILYKIQIARYYGNENDKKNANYLMNLPIGLPITIVYILILFSFLILIECGVLILGCYI</sequence>
<proteinExistence type="predicted"/>
<dbReference type="GO" id="GO:0016020">
    <property type="term" value="C:membrane"/>
    <property type="evidence" value="ECO:0007669"/>
    <property type="project" value="UniProtKB-SubCell"/>
</dbReference>
<dbReference type="GO" id="GO:0140359">
    <property type="term" value="F:ABC-type transporter activity"/>
    <property type="evidence" value="ECO:0007669"/>
    <property type="project" value="InterPro"/>
</dbReference>
<comment type="subcellular location">
    <subcellularLocation>
        <location evidence="1">Membrane</location>
        <topology evidence="1">Multi-pass membrane protein</topology>
    </subcellularLocation>
</comment>
<evidence type="ECO:0000256" key="5">
    <source>
        <dbReference type="SAM" id="Phobius"/>
    </source>
</evidence>
<feature type="transmembrane region" description="Helical" evidence="5">
    <location>
        <begin position="308"/>
        <end position="333"/>
    </location>
</feature>
<evidence type="ECO:0000259" key="6">
    <source>
        <dbReference type="Pfam" id="PF12698"/>
    </source>
</evidence>
<organism evidence="7 8">
    <name type="scientific">Strongyloides papillosus</name>
    <name type="common">Intestinal threadworm</name>
    <dbReference type="NCBI Taxonomy" id="174720"/>
    <lineage>
        <taxon>Eukaryota</taxon>
        <taxon>Metazoa</taxon>
        <taxon>Ecdysozoa</taxon>
        <taxon>Nematoda</taxon>
        <taxon>Chromadorea</taxon>
        <taxon>Rhabditida</taxon>
        <taxon>Tylenchina</taxon>
        <taxon>Panagrolaimomorpha</taxon>
        <taxon>Strongyloidoidea</taxon>
        <taxon>Strongyloididae</taxon>
        <taxon>Strongyloides</taxon>
    </lineage>
</organism>
<evidence type="ECO:0000256" key="1">
    <source>
        <dbReference type="ARBA" id="ARBA00004141"/>
    </source>
</evidence>
<dbReference type="WBParaSite" id="SPAL_0001603925.1">
    <property type="protein sequence ID" value="SPAL_0001603925.1"/>
    <property type="gene ID" value="SPAL_0001603925"/>
</dbReference>
<feature type="transmembrane region" description="Helical" evidence="5">
    <location>
        <begin position="120"/>
        <end position="143"/>
    </location>
</feature>
<evidence type="ECO:0000313" key="7">
    <source>
        <dbReference type="Proteomes" id="UP000046392"/>
    </source>
</evidence>